<feature type="compositionally biased region" description="Basic and acidic residues" evidence="10">
    <location>
        <begin position="73"/>
        <end position="89"/>
    </location>
</feature>
<dbReference type="GO" id="GO:0042755">
    <property type="term" value="P:eating behavior"/>
    <property type="evidence" value="ECO:0007669"/>
    <property type="project" value="TreeGrafter"/>
</dbReference>
<evidence type="ECO:0000256" key="5">
    <source>
        <dbReference type="ARBA" id="ARBA00022702"/>
    </source>
</evidence>
<dbReference type="PANTHER" id="PTHR17530">
    <property type="entry name" value="PRO-THYROTROPIN-RELEASING HORMONE"/>
    <property type="match status" value="1"/>
</dbReference>
<dbReference type="GO" id="GO:0001692">
    <property type="term" value="P:histamine metabolic process"/>
    <property type="evidence" value="ECO:0007669"/>
    <property type="project" value="TreeGrafter"/>
</dbReference>
<keyword evidence="6 9" id="KW-0732">Signal</keyword>
<dbReference type="GO" id="GO:0014054">
    <property type="term" value="P:positive regulation of gamma-aminobutyric acid secretion"/>
    <property type="evidence" value="ECO:0007669"/>
    <property type="project" value="TreeGrafter"/>
</dbReference>
<evidence type="ECO:0000256" key="2">
    <source>
        <dbReference type="ARBA" id="ARBA00010437"/>
    </source>
</evidence>
<evidence type="ECO:0000256" key="3">
    <source>
        <dbReference type="ARBA" id="ARBA00022525"/>
    </source>
</evidence>
<dbReference type="GO" id="GO:0032024">
    <property type="term" value="P:positive regulation of insulin secretion"/>
    <property type="evidence" value="ECO:0007669"/>
    <property type="project" value="TreeGrafter"/>
</dbReference>
<dbReference type="GeneTree" id="ENSGT00390000016951"/>
<reference evidence="11 12" key="1">
    <citation type="submission" date="2019-04" db="EMBL/GenBank/DDBJ databases">
        <authorList>
            <consortium name="Wellcome Sanger Institute Data Sharing"/>
        </authorList>
    </citation>
    <scope>NUCLEOTIDE SEQUENCE [LARGE SCALE GENOMIC DNA]</scope>
</reference>
<comment type="similarity">
    <text evidence="2 9">Belongs to the TRH family.</text>
</comment>
<dbReference type="GO" id="GO:0009755">
    <property type="term" value="P:hormone-mediated signaling pathway"/>
    <property type="evidence" value="ECO:0007669"/>
    <property type="project" value="UniProtKB-UniRule"/>
</dbReference>
<evidence type="ECO:0000256" key="8">
    <source>
        <dbReference type="ARBA" id="ARBA00022815"/>
    </source>
</evidence>
<feature type="compositionally biased region" description="Basic and acidic residues" evidence="10">
    <location>
        <begin position="98"/>
        <end position="116"/>
    </location>
</feature>
<evidence type="ECO:0000313" key="12">
    <source>
        <dbReference type="Proteomes" id="UP000694397"/>
    </source>
</evidence>
<comment type="subcellular location">
    <subcellularLocation>
        <location evidence="1">Secreted</location>
    </subcellularLocation>
</comment>
<dbReference type="GO" id="GO:0030141">
    <property type="term" value="C:secretory granule"/>
    <property type="evidence" value="ECO:0007669"/>
    <property type="project" value="TreeGrafter"/>
</dbReference>
<proteinExistence type="inferred from homology"/>
<keyword evidence="5 9" id="KW-0372">Hormone</keyword>
<organism evidence="11 12">
    <name type="scientific">Scleropages formosus</name>
    <name type="common">Asian bonytongue</name>
    <name type="synonym">Osteoglossum formosum</name>
    <dbReference type="NCBI Taxonomy" id="113540"/>
    <lineage>
        <taxon>Eukaryota</taxon>
        <taxon>Metazoa</taxon>
        <taxon>Chordata</taxon>
        <taxon>Craniata</taxon>
        <taxon>Vertebrata</taxon>
        <taxon>Euteleostomi</taxon>
        <taxon>Actinopterygii</taxon>
        <taxon>Neopterygii</taxon>
        <taxon>Teleostei</taxon>
        <taxon>Osteoglossocephala</taxon>
        <taxon>Osteoglossomorpha</taxon>
        <taxon>Osteoglossiformes</taxon>
        <taxon>Osteoglossidae</taxon>
        <taxon>Scleropages</taxon>
    </lineage>
</organism>
<feature type="chain" id="PRO_5034371439" description="Pro-thyrotropin-releasing hormone" evidence="9">
    <location>
        <begin position="22"/>
        <end position="255"/>
    </location>
</feature>
<feature type="region of interest" description="Disordered" evidence="10">
    <location>
        <begin position="227"/>
        <end position="255"/>
    </location>
</feature>
<evidence type="ECO:0000256" key="4">
    <source>
        <dbReference type="ARBA" id="ARBA00022685"/>
    </source>
</evidence>
<dbReference type="CTD" id="7200"/>
<feature type="signal peptide" evidence="9">
    <location>
        <begin position="1"/>
        <end position="21"/>
    </location>
</feature>
<keyword evidence="3 9" id="KW-0964">Secreted</keyword>
<dbReference type="RefSeq" id="XP_018617784.2">
    <property type="nucleotide sequence ID" value="XM_018762268.2"/>
</dbReference>
<evidence type="ECO:0000313" key="11">
    <source>
        <dbReference type="Ensembl" id="ENSSFOP00015024992.2"/>
    </source>
</evidence>
<keyword evidence="12" id="KW-1185">Reference proteome</keyword>
<dbReference type="Ensembl" id="ENSSFOT00015025266.2">
    <property type="protein sequence ID" value="ENSSFOP00015024992.2"/>
    <property type="gene ID" value="ENSSFOG00015016071.2"/>
</dbReference>
<feature type="region of interest" description="Disordered" evidence="10">
    <location>
        <begin position="181"/>
        <end position="210"/>
    </location>
</feature>
<dbReference type="Proteomes" id="UP000694397">
    <property type="component" value="Chromosome 2"/>
</dbReference>
<accession>A0A8C9RYC9</accession>
<evidence type="ECO:0000256" key="7">
    <source>
        <dbReference type="ARBA" id="ARBA00022737"/>
    </source>
</evidence>
<dbReference type="Pfam" id="PF05438">
    <property type="entry name" value="TRH"/>
    <property type="match status" value="1"/>
</dbReference>
<protein>
    <recommendedName>
        <fullName evidence="9">Pro-thyrotropin-releasing hormone</fullName>
    </recommendedName>
</protein>
<evidence type="ECO:0000256" key="1">
    <source>
        <dbReference type="ARBA" id="ARBA00004613"/>
    </source>
</evidence>
<dbReference type="AlphaFoldDB" id="A0A8C9RYC9"/>
<dbReference type="PIRSF" id="PIRSF001795">
    <property type="entry name" value="TRH"/>
    <property type="match status" value="1"/>
</dbReference>
<sequence>MKSACLILLALAVCDLNVNQGQKILGEEEDGGALRRAESLLLRSILKEMGDADTDHDQAFLQEWISKRQHPGKRYEDDIEKRQHPGKREEEEDMDYSDLQKRQHPGKREDGVELQRRQHPGKRSVLELLTDSPSAQVPYVGDLSKRQHPGKRYLVYNKRQHPGRRALEDEVDTAIDQVEVEKRQHPGKRYWENTDPNLGPDNPCDVQDPTGCSKAMVLLEMLDNVSRNRAEEKRQHPGRRDARETFTLEDLTEKE</sequence>
<evidence type="ECO:0000256" key="10">
    <source>
        <dbReference type="SAM" id="MobiDB-lite"/>
    </source>
</evidence>
<dbReference type="GO" id="GO:0014050">
    <property type="term" value="P:negative regulation of glutamate secretion"/>
    <property type="evidence" value="ECO:0007669"/>
    <property type="project" value="TreeGrafter"/>
</dbReference>
<evidence type="ECO:0000256" key="6">
    <source>
        <dbReference type="ARBA" id="ARBA00022729"/>
    </source>
</evidence>
<dbReference type="GO" id="GO:0008437">
    <property type="term" value="F:thyrotropin-releasing hormone activity"/>
    <property type="evidence" value="ECO:0007669"/>
    <property type="project" value="InterPro"/>
</dbReference>
<gene>
    <name evidence="11" type="primary">TRH</name>
    <name evidence="11" type="synonym">trh</name>
</gene>
<keyword evidence="8" id="KW-0027">Amidation</keyword>
<keyword evidence="4" id="KW-0165">Cleavage on pair of basic residues</keyword>
<name>A0A8C9RYC9_SCLFO</name>
<keyword evidence="7" id="KW-0677">Repeat</keyword>
<comment type="function">
    <text evidence="9">Functions as a regulator of the biosynthesis of TSH in the anterior pituitary gland and as a neurotransmitter/ neuromodulator in the central and peripheral nervous systems.</text>
</comment>
<dbReference type="PANTHER" id="PTHR17530:SF2">
    <property type="entry name" value="PRO-THYROTROPIN-RELEASING HORMONE"/>
    <property type="match status" value="1"/>
</dbReference>
<dbReference type="GO" id="GO:0005576">
    <property type="term" value="C:extracellular region"/>
    <property type="evidence" value="ECO:0007669"/>
    <property type="project" value="UniProtKB-SubCell"/>
</dbReference>
<feature type="region of interest" description="Disordered" evidence="10">
    <location>
        <begin position="71"/>
        <end position="121"/>
    </location>
</feature>
<dbReference type="KEGG" id="sfm:108940262"/>
<reference evidence="11" key="2">
    <citation type="submission" date="2025-08" db="UniProtKB">
        <authorList>
            <consortium name="Ensembl"/>
        </authorList>
    </citation>
    <scope>IDENTIFICATION</scope>
</reference>
<dbReference type="InterPro" id="IPR008857">
    <property type="entry name" value="TRH"/>
</dbReference>
<feature type="compositionally biased region" description="Basic and acidic residues" evidence="10">
    <location>
        <begin position="181"/>
        <end position="192"/>
    </location>
</feature>
<evidence type="ECO:0000256" key="9">
    <source>
        <dbReference type="PIRNR" id="PIRNR001795"/>
    </source>
</evidence>
<dbReference type="OrthoDB" id="9949225at2759"/>
<reference evidence="11" key="3">
    <citation type="submission" date="2025-09" db="UniProtKB">
        <authorList>
            <consortium name="Ensembl"/>
        </authorList>
    </citation>
    <scope>IDENTIFICATION</scope>
</reference>
<dbReference type="GeneID" id="108940262"/>